<keyword evidence="2" id="KW-0808">Transferase</keyword>
<keyword evidence="1" id="KW-0723">Serine/threonine-protein kinase</keyword>
<proteinExistence type="predicted"/>
<dbReference type="Gene3D" id="1.10.510.10">
    <property type="entry name" value="Transferase(Phosphotransferase) domain 1"/>
    <property type="match status" value="1"/>
</dbReference>
<feature type="compositionally biased region" description="Basic and acidic residues" evidence="7">
    <location>
        <begin position="473"/>
        <end position="482"/>
    </location>
</feature>
<evidence type="ECO:0000256" key="7">
    <source>
        <dbReference type="SAM" id="MobiDB-lite"/>
    </source>
</evidence>
<dbReference type="SUPFAM" id="SSF56112">
    <property type="entry name" value="Protein kinase-like (PK-like)"/>
    <property type="match status" value="1"/>
</dbReference>
<dbReference type="PROSITE" id="PS50011">
    <property type="entry name" value="PROTEIN_KINASE_DOM"/>
    <property type="match status" value="1"/>
</dbReference>
<dbReference type="PROSITE" id="PS00107">
    <property type="entry name" value="PROTEIN_KINASE_ATP"/>
    <property type="match status" value="1"/>
</dbReference>
<feature type="region of interest" description="Disordered" evidence="7">
    <location>
        <begin position="1"/>
        <end position="28"/>
    </location>
</feature>
<evidence type="ECO:0000259" key="8">
    <source>
        <dbReference type="PROSITE" id="PS50011"/>
    </source>
</evidence>
<dbReference type="EMBL" id="HBEN01011278">
    <property type="protein sequence ID" value="CAD8446125.1"/>
    <property type="molecule type" value="Transcribed_RNA"/>
</dbReference>
<dbReference type="GO" id="GO:0004674">
    <property type="term" value="F:protein serine/threonine kinase activity"/>
    <property type="evidence" value="ECO:0007669"/>
    <property type="project" value="UniProtKB-KW"/>
</dbReference>
<feature type="binding site" evidence="6">
    <location>
        <position position="138"/>
    </location>
    <ligand>
        <name>ATP</name>
        <dbReference type="ChEBI" id="CHEBI:30616"/>
    </ligand>
</feature>
<feature type="region of interest" description="Disordered" evidence="7">
    <location>
        <begin position="376"/>
        <end position="400"/>
    </location>
</feature>
<dbReference type="InterPro" id="IPR008271">
    <property type="entry name" value="Ser/Thr_kinase_AS"/>
</dbReference>
<dbReference type="PROSITE" id="PS00108">
    <property type="entry name" value="PROTEIN_KINASE_ST"/>
    <property type="match status" value="1"/>
</dbReference>
<evidence type="ECO:0000256" key="1">
    <source>
        <dbReference type="ARBA" id="ARBA00022527"/>
    </source>
</evidence>
<dbReference type="GO" id="GO:0005524">
    <property type="term" value="F:ATP binding"/>
    <property type="evidence" value="ECO:0007669"/>
    <property type="project" value="UniProtKB-UniRule"/>
</dbReference>
<dbReference type="Pfam" id="PF00069">
    <property type="entry name" value="Pkinase"/>
    <property type="match status" value="1"/>
</dbReference>
<dbReference type="Gene3D" id="3.30.200.20">
    <property type="entry name" value="Phosphorylase Kinase, domain 1"/>
    <property type="match status" value="1"/>
</dbReference>
<reference evidence="9" key="1">
    <citation type="submission" date="2021-01" db="EMBL/GenBank/DDBJ databases">
        <authorList>
            <person name="Corre E."/>
            <person name="Pelletier E."/>
            <person name="Niang G."/>
            <person name="Scheremetjew M."/>
            <person name="Finn R."/>
            <person name="Kale V."/>
            <person name="Holt S."/>
            <person name="Cochrane G."/>
            <person name="Meng A."/>
            <person name="Brown T."/>
            <person name="Cohen L."/>
        </authorList>
    </citation>
    <scope>NUCLEOTIDE SEQUENCE</scope>
    <source>
        <strain evidence="9">CCAC1681</strain>
    </source>
</reference>
<feature type="compositionally biased region" description="Basic and acidic residues" evidence="7">
    <location>
        <begin position="377"/>
        <end position="386"/>
    </location>
</feature>
<evidence type="ECO:0000256" key="4">
    <source>
        <dbReference type="ARBA" id="ARBA00022777"/>
    </source>
</evidence>
<name>A0A7S0D7V2_MICPS</name>
<dbReference type="InterPro" id="IPR000719">
    <property type="entry name" value="Prot_kinase_dom"/>
</dbReference>
<evidence type="ECO:0000256" key="5">
    <source>
        <dbReference type="ARBA" id="ARBA00022840"/>
    </source>
</evidence>
<evidence type="ECO:0000256" key="3">
    <source>
        <dbReference type="ARBA" id="ARBA00022741"/>
    </source>
</evidence>
<gene>
    <name evidence="9" type="ORF">MSP1401_LOCUS9361</name>
</gene>
<dbReference type="AlphaFoldDB" id="A0A7S0D7V2"/>
<feature type="region of interest" description="Disordered" evidence="7">
    <location>
        <begin position="454"/>
        <end position="482"/>
    </location>
</feature>
<evidence type="ECO:0000256" key="6">
    <source>
        <dbReference type="PROSITE-ProRule" id="PRU10141"/>
    </source>
</evidence>
<dbReference type="SMART" id="SM00220">
    <property type="entry name" value="S_TKc"/>
    <property type="match status" value="1"/>
</dbReference>
<keyword evidence="5 6" id="KW-0067">ATP-binding</keyword>
<evidence type="ECO:0000313" key="9">
    <source>
        <dbReference type="EMBL" id="CAD8446125.1"/>
    </source>
</evidence>
<dbReference type="InterPro" id="IPR017441">
    <property type="entry name" value="Protein_kinase_ATP_BS"/>
</dbReference>
<accession>A0A7S0D7V2</accession>
<sequence>MTTRDPFGQPDENANATSVVSERGGCVRPDEALDAHARGELELSEFERGEISQFPEVWFTGLPGASKPSPRRDAPGEVSGDGSASGPFADARLDYAGLAHAGDHLAYRYEIERVIGKGSFAKVVRCFDHKRRERVAVKVVRDAPRFHAQVRTEIAALRTLGGRRGCVELLDVFAFRGHRCLVFELVSISLRDWLTNHAPTGTGTGTGLPSGTTAGKRVVVGASVGMCRRVAGQLLDALAFLTEKSIIHCDVKLENVLLRSPDASEIVLVDFGSACFANEPRKHKYVQSRHYRAPEVMLGALYDAQIDVWSLGCVLAELHSGMPAFPGRDEVDQLARIAEVLGPPPERVLRKGDERKRHAWTEALERTKTKTNAFAESVERADRDRGPGAGPPGSRSMRDVLDGCDDREFVDFVGKCLTWDAGERLTPGRALLHPWTGGMGLLNFTRALRIADAPSPNGTVSPGTLSRPFSKPLPRDVSDPREAERRDAFFRSIPVVVQVEKKKTSLASVIDAITKDGQKKFRSRVRDAARETSATRDDDENRTVRFAEEDESFVGLPALAHSTRLATEPSMLPPLPGLTDAIAARIAEIRELQATYAVPTGPPPAPPTETARRYSGVNPKMAEDEYYVERFRGREGRGREQRAR</sequence>
<feature type="region of interest" description="Disordered" evidence="7">
    <location>
        <begin position="597"/>
        <end position="618"/>
    </location>
</feature>
<keyword evidence="3 6" id="KW-0547">Nucleotide-binding</keyword>
<dbReference type="InterPro" id="IPR011009">
    <property type="entry name" value="Kinase-like_dom_sf"/>
</dbReference>
<evidence type="ECO:0000256" key="2">
    <source>
        <dbReference type="ARBA" id="ARBA00022679"/>
    </source>
</evidence>
<protein>
    <recommendedName>
        <fullName evidence="8">Protein kinase domain-containing protein</fullName>
    </recommendedName>
</protein>
<dbReference type="PANTHER" id="PTHR24058">
    <property type="entry name" value="DUAL SPECIFICITY PROTEIN KINASE"/>
    <property type="match status" value="1"/>
</dbReference>
<organism evidence="9">
    <name type="scientific">Micromonas pusilla</name>
    <name type="common">Picoplanktonic green alga</name>
    <name type="synonym">Chromulina pusilla</name>
    <dbReference type="NCBI Taxonomy" id="38833"/>
    <lineage>
        <taxon>Eukaryota</taxon>
        <taxon>Viridiplantae</taxon>
        <taxon>Chlorophyta</taxon>
        <taxon>Mamiellophyceae</taxon>
        <taxon>Mamiellales</taxon>
        <taxon>Mamiellaceae</taxon>
        <taxon>Micromonas</taxon>
    </lineage>
</organism>
<feature type="region of interest" description="Disordered" evidence="7">
    <location>
        <begin position="62"/>
        <end position="85"/>
    </location>
</feature>
<feature type="domain" description="Protein kinase" evidence="8">
    <location>
        <begin position="109"/>
        <end position="436"/>
    </location>
</feature>
<dbReference type="InterPro" id="IPR050494">
    <property type="entry name" value="Ser_Thr_dual-spec_kinase"/>
</dbReference>
<keyword evidence="4" id="KW-0418">Kinase</keyword>